<proteinExistence type="predicted"/>
<evidence type="ECO:0000313" key="2">
    <source>
        <dbReference type="Proteomes" id="UP001341840"/>
    </source>
</evidence>
<comment type="caution">
    <text evidence="1">The sequence shown here is derived from an EMBL/GenBank/DDBJ whole genome shotgun (WGS) entry which is preliminary data.</text>
</comment>
<organism evidence="1 2">
    <name type="scientific">Stylosanthes scabra</name>
    <dbReference type="NCBI Taxonomy" id="79078"/>
    <lineage>
        <taxon>Eukaryota</taxon>
        <taxon>Viridiplantae</taxon>
        <taxon>Streptophyta</taxon>
        <taxon>Embryophyta</taxon>
        <taxon>Tracheophyta</taxon>
        <taxon>Spermatophyta</taxon>
        <taxon>Magnoliopsida</taxon>
        <taxon>eudicotyledons</taxon>
        <taxon>Gunneridae</taxon>
        <taxon>Pentapetalae</taxon>
        <taxon>rosids</taxon>
        <taxon>fabids</taxon>
        <taxon>Fabales</taxon>
        <taxon>Fabaceae</taxon>
        <taxon>Papilionoideae</taxon>
        <taxon>50 kb inversion clade</taxon>
        <taxon>dalbergioids sensu lato</taxon>
        <taxon>Dalbergieae</taxon>
        <taxon>Pterocarpus clade</taxon>
        <taxon>Stylosanthes</taxon>
    </lineage>
</organism>
<reference evidence="1 2" key="1">
    <citation type="journal article" date="2023" name="Plants (Basel)">
        <title>Bridging the Gap: Combining Genomics and Transcriptomics Approaches to Understand Stylosanthes scabra, an Orphan Legume from the Brazilian Caatinga.</title>
        <authorList>
            <person name="Ferreira-Neto J.R.C."/>
            <person name="da Silva M.D."/>
            <person name="Binneck E."/>
            <person name="de Melo N.F."/>
            <person name="da Silva R.H."/>
            <person name="de Melo A.L.T.M."/>
            <person name="Pandolfi V."/>
            <person name="Bustamante F.O."/>
            <person name="Brasileiro-Vidal A.C."/>
            <person name="Benko-Iseppon A.M."/>
        </authorList>
    </citation>
    <scope>NUCLEOTIDE SEQUENCE [LARGE SCALE GENOMIC DNA]</scope>
    <source>
        <tissue evidence="1">Leaves</tissue>
    </source>
</reference>
<evidence type="ECO:0000313" key="1">
    <source>
        <dbReference type="EMBL" id="MED6176819.1"/>
    </source>
</evidence>
<keyword evidence="2" id="KW-1185">Reference proteome</keyword>
<accession>A0ABU6VUX6</accession>
<dbReference type="EMBL" id="JASCZI010152899">
    <property type="protein sequence ID" value="MED6176819.1"/>
    <property type="molecule type" value="Genomic_DNA"/>
</dbReference>
<gene>
    <name evidence="1" type="ORF">PIB30_091920</name>
</gene>
<feature type="non-terminal residue" evidence="1">
    <location>
        <position position="1"/>
    </location>
</feature>
<dbReference type="Proteomes" id="UP001341840">
    <property type="component" value="Unassembled WGS sequence"/>
</dbReference>
<sequence>SPHQTGVPARAMSSENINQKNADGWHIANALEISDDSLWSSFWGYLLKDKSNNLVHIRWLPLIEDFAWCKRYHGDRSCSLGRTDLCPAQLVARRMISEDALFDMPQLSRDHQAVSFGGHHTDKMTFVSSHQSDTILSGDSDLAVTCPNFLLQLGTHAPCGQGDETARNKSADTCRSHER</sequence>
<name>A0ABU6VUX6_9FABA</name>
<protein>
    <submittedName>
        <fullName evidence="1">Uncharacterized protein</fullName>
    </submittedName>
</protein>